<keyword evidence="5 9" id="KW-0547">Nucleotide-binding</keyword>
<dbReference type="FunFam" id="3.40.50.300:FF:001011">
    <property type="entry name" value="tRNA(Met) cytidine acetyltransferase TmcA"/>
    <property type="match status" value="1"/>
</dbReference>
<keyword evidence="7 9" id="KW-0694">RNA-binding</keyword>
<dbReference type="Pfam" id="PF05127">
    <property type="entry name" value="NAT10_TcmA_helicase"/>
    <property type="match status" value="1"/>
</dbReference>
<dbReference type="AlphaFoldDB" id="A0A0U5L830"/>
<evidence type="ECO:0000256" key="4">
    <source>
        <dbReference type="ARBA" id="ARBA00022694"/>
    </source>
</evidence>
<dbReference type="InterPro" id="IPR027417">
    <property type="entry name" value="P-loop_NTPase"/>
</dbReference>
<dbReference type="PANTHER" id="PTHR10925:SF5">
    <property type="entry name" value="RNA CYTIDINE ACETYLTRANSFERASE"/>
    <property type="match status" value="1"/>
</dbReference>
<dbReference type="RefSeq" id="WP_067432780.1">
    <property type="nucleotide sequence ID" value="NZ_LN907827.1"/>
</dbReference>
<evidence type="ECO:0000256" key="9">
    <source>
        <dbReference type="HAMAP-Rule" id="MF_01886"/>
    </source>
</evidence>
<dbReference type="PATRIC" id="fig|1619313.3.peg.2742"/>
<dbReference type="GO" id="GO:0005524">
    <property type="term" value="F:ATP binding"/>
    <property type="evidence" value="ECO:0007669"/>
    <property type="project" value="UniProtKB-UniRule"/>
</dbReference>
<dbReference type="InterPro" id="IPR038321">
    <property type="entry name" value="TmcA_C_sf"/>
</dbReference>
<keyword evidence="2 9" id="KW-0820">tRNA-binding</keyword>
<dbReference type="InterPro" id="IPR007807">
    <property type="entry name" value="TcmA/NAT10_helicase"/>
</dbReference>
<proteinExistence type="inferred from homology"/>
<keyword evidence="8 9" id="KW-0012">Acyltransferase</keyword>
<accession>A0A0U5L830</accession>
<dbReference type="FunFam" id="3.40.50.11040:FF:000003">
    <property type="entry name" value="tRNA(Met) cytidine acetyltransferase TmcA"/>
    <property type="match status" value="1"/>
</dbReference>
<evidence type="ECO:0000313" key="12">
    <source>
        <dbReference type="Proteomes" id="UP000059419"/>
    </source>
</evidence>
<dbReference type="EC" id="2.3.1.193" evidence="9"/>
<evidence type="ECO:0000313" key="11">
    <source>
        <dbReference type="EMBL" id="CUU24867.1"/>
    </source>
</evidence>
<evidence type="ECO:0000256" key="2">
    <source>
        <dbReference type="ARBA" id="ARBA00022555"/>
    </source>
</evidence>
<dbReference type="Gene3D" id="3.40.630.30">
    <property type="match status" value="1"/>
</dbReference>
<dbReference type="GO" id="GO:1990883">
    <property type="term" value="F:18S rRNA cytidine N-acetyltransferase activity"/>
    <property type="evidence" value="ECO:0007669"/>
    <property type="project" value="TreeGrafter"/>
</dbReference>
<dbReference type="Pfam" id="PF17176">
    <property type="entry name" value="tRNA_bind_3"/>
    <property type="match status" value="1"/>
</dbReference>
<comment type="similarity">
    <text evidence="9">Belongs to the TmcA family.</text>
</comment>
<comment type="subcellular location">
    <subcellularLocation>
        <location evidence="9">Cytoplasm</location>
    </subcellularLocation>
</comment>
<dbReference type="InterPro" id="IPR016181">
    <property type="entry name" value="Acyl_CoA_acyltransferase"/>
</dbReference>
<comment type="catalytic activity">
    <reaction evidence="9">
        <text>cytidine(34) in elongator tRNA(Met) + acetyl-CoA + ATP + H2O = N(4)-acetylcytidine(34) in elongator tRNA(Met) + ADP + phosphate + CoA + H(+)</text>
        <dbReference type="Rhea" id="RHEA:43788"/>
        <dbReference type="Rhea" id="RHEA-COMP:10693"/>
        <dbReference type="Rhea" id="RHEA-COMP:10694"/>
        <dbReference type="ChEBI" id="CHEBI:15377"/>
        <dbReference type="ChEBI" id="CHEBI:15378"/>
        <dbReference type="ChEBI" id="CHEBI:30616"/>
        <dbReference type="ChEBI" id="CHEBI:43474"/>
        <dbReference type="ChEBI" id="CHEBI:57287"/>
        <dbReference type="ChEBI" id="CHEBI:57288"/>
        <dbReference type="ChEBI" id="CHEBI:74900"/>
        <dbReference type="ChEBI" id="CHEBI:82748"/>
        <dbReference type="ChEBI" id="CHEBI:456216"/>
        <dbReference type="EC" id="2.3.1.193"/>
    </reaction>
</comment>
<evidence type="ECO:0000256" key="1">
    <source>
        <dbReference type="ARBA" id="ARBA00022490"/>
    </source>
</evidence>
<dbReference type="GO" id="GO:0005737">
    <property type="term" value="C:cytoplasm"/>
    <property type="evidence" value="ECO:0007669"/>
    <property type="project" value="UniProtKB-SubCell"/>
</dbReference>
<evidence type="ECO:0000256" key="6">
    <source>
        <dbReference type="ARBA" id="ARBA00022840"/>
    </source>
</evidence>
<protein>
    <recommendedName>
        <fullName evidence="9">tRNA(Met) cytidine acetyltransferase TmcA</fullName>
        <ecNumber evidence="9">2.3.1.193</ecNumber>
    </recommendedName>
</protein>
<keyword evidence="1 9" id="KW-0963">Cytoplasm</keyword>
<organism evidence="11 12">
    <name type="scientific">Duffyella gerundensis</name>
    <dbReference type="NCBI Taxonomy" id="1619313"/>
    <lineage>
        <taxon>Bacteria</taxon>
        <taxon>Pseudomonadati</taxon>
        <taxon>Pseudomonadota</taxon>
        <taxon>Gammaproteobacteria</taxon>
        <taxon>Enterobacterales</taxon>
        <taxon>Erwiniaceae</taxon>
        <taxon>Duffyella</taxon>
    </lineage>
</organism>
<keyword evidence="3 9" id="KW-0808">Transferase</keyword>
<dbReference type="SUPFAM" id="SSF55729">
    <property type="entry name" value="Acyl-CoA N-acyltransferases (Nat)"/>
    <property type="match status" value="1"/>
</dbReference>
<dbReference type="Gene3D" id="3.40.50.300">
    <property type="entry name" value="P-loop containing nucleotide triphosphate hydrolases"/>
    <property type="match status" value="1"/>
</dbReference>
<dbReference type="SUPFAM" id="SSF52540">
    <property type="entry name" value="P-loop containing nucleoside triphosphate hydrolases"/>
    <property type="match status" value="1"/>
</dbReference>
<dbReference type="Pfam" id="PF13718">
    <property type="entry name" value="GNAT_acetyltr_2"/>
    <property type="match status" value="1"/>
</dbReference>
<feature type="binding site" evidence="9">
    <location>
        <position position="174"/>
    </location>
    <ligand>
        <name>ATP</name>
        <dbReference type="ChEBI" id="CHEBI:30616"/>
    </ligand>
</feature>
<dbReference type="KEGG" id="ege:EM595_2636"/>
<name>A0A0U5L830_9GAMM</name>
<keyword evidence="4 9" id="KW-0819">tRNA processing</keyword>
<dbReference type="InterPro" id="IPR000182">
    <property type="entry name" value="GNAT_dom"/>
</dbReference>
<evidence type="ECO:0000256" key="8">
    <source>
        <dbReference type="ARBA" id="ARBA00023315"/>
    </source>
</evidence>
<reference evidence="12" key="1">
    <citation type="submission" date="2015-11" db="EMBL/GenBank/DDBJ databases">
        <authorList>
            <person name="Blom J."/>
        </authorList>
    </citation>
    <scope>NUCLEOTIDE SEQUENCE [LARGE SCALE GENOMIC DNA]</scope>
</reference>
<evidence type="ECO:0000256" key="5">
    <source>
        <dbReference type="ARBA" id="ARBA00022741"/>
    </source>
</evidence>
<gene>
    <name evidence="9 11" type="primary">tmcA</name>
    <name evidence="11" type="ORF">EM595_2636</name>
</gene>
<keyword evidence="12" id="KW-1185">Reference proteome</keyword>
<comment type="caution">
    <text evidence="9">Lacks conserved residue(s) required for the propagation of feature annotation.</text>
</comment>
<dbReference type="Proteomes" id="UP000059419">
    <property type="component" value="Chromosome 1"/>
</dbReference>
<comment type="function">
    <text evidence="9">Catalyzes the formation of N(4)-acetylcytidine (ac(4)C) at the wobble position of tRNA(Met), by using acetyl-CoA as an acetyl donor and ATP (or GTP).</text>
</comment>
<dbReference type="InterPro" id="IPR033442">
    <property type="entry name" value="TmcA_tRNA_bind"/>
</dbReference>
<dbReference type="GO" id="GO:0051391">
    <property type="term" value="P:tRNA acetylation"/>
    <property type="evidence" value="ECO:0007669"/>
    <property type="project" value="UniProtKB-UniRule"/>
</dbReference>
<feature type="binding site" evidence="9">
    <location>
        <begin position="453"/>
        <end position="455"/>
    </location>
    <ligand>
        <name>acetyl-CoA</name>
        <dbReference type="ChEBI" id="CHEBI:57288"/>
    </ligand>
</feature>
<dbReference type="EMBL" id="LN907827">
    <property type="protein sequence ID" value="CUU24867.1"/>
    <property type="molecule type" value="Genomic_DNA"/>
</dbReference>
<dbReference type="InterPro" id="IPR032672">
    <property type="entry name" value="TmcA/NAT10/Kre33"/>
</dbReference>
<dbReference type="GO" id="GO:0051392">
    <property type="term" value="F:tRNA cytidine N4-acetyltransferase activity"/>
    <property type="evidence" value="ECO:0007669"/>
    <property type="project" value="UniProtKB-UniRule"/>
</dbReference>
<dbReference type="GO" id="GO:0002101">
    <property type="term" value="P:tRNA wobble cytosine modification"/>
    <property type="evidence" value="ECO:0007669"/>
    <property type="project" value="UniProtKB-UniRule"/>
</dbReference>
<feature type="domain" description="N-acetyltransferase" evidence="10">
    <location>
        <begin position="348"/>
        <end position="537"/>
    </location>
</feature>
<evidence type="ECO:0000256" key="3">
    <source>
        <dbReference type="ARBA" id="ARBA00022679"/>
    </source>
</evidence>
<dbReference type="HAMAP" id="MF_01886">
    <property type="entry name" value="tRNA_acetyltr_TmcA"/>
    <property type="match status" value="1"/>
</dbReference>
<dbReference type="Pfam" id="PF08351">
    <property type="entry name" value="TmcA_N"/>
    <property type="match status" value="1"/>
</dbReference>
<dbReference type="InterPro" id="IPR024914">
    <property type="entry name" value="tRNA_acetyltr_TmcA"/>
</dbReference>
<dbReference type="GO" id="GO:0000049">
    <property type="term" value="F:tRNA binding"/>
    <property type="evidence" value="ECO:0007669"/>
    <property type="project" value="UniProtKB-UniRule"/>
</dbReference>
<dbReference type="GO" id="GO:1904812">
    <property type="term" value="P:rRNA acetylation involved in maturation of SSU-rRNA"/>
    <property type="evidence" value="ECO:0007669"/>
    <property type="project" value="TreeGrafter"/>
</dbReference>
<dbReference type="Gene3D" id="1.20.120.890">
    <property type="entry name" value="tRNA(Met) cytidine acetyltransferase, tail domain"/>
    <property type="match status" value="1"/>
</dbReference>
<evidence type="ECO:0000259" key="10">
    <source>
        <dbReference type="PROSITE" id="PS51186"/>
    </source>
</evidence>
<evidence type="ECO:0000256" key="7">
    <source>
        <dbReference type="ARBA" id="ARBA00022884"/>
    </source>
</evidence>
<dbReference type="OrthoDB" id="5578851at2"/>
<keyword evidence="6 9" id="KW-0067">ATP-binding</keyword>
<dbReference type="Gene3D" id="3.40.50.11040">
    <property type="match status" value="1"/>
</dbReference>
<dbReference type="PANTHER" id="PTHR10925">
    <property type="entry name" value="N-ACETYLTRANSFERASE 10"/>
    <property type="match status" value="1"/>
</dbReference>
<dbReference type="InterPro" id="IPR013562">
    <property type="entry name" value="TmcA/NAT10_N"/>
</dbReference>
<feature type="binding site" evidence="9">
    <location>
        <position position="312"/>
    </location>
    <ligand>
        <name>ATP</name>
        <dbReference type="ChEBI" id="CHEBI:30616"/>
    </ligand>
</feature>
<dbReference type="PROSITE" id="PS51186">
    <property type="entry name" value="GNAT"/>
    <property type="match status" value="1"/>
</dbReference>
<dbReference type="STRING" id="1619313.EM595_2636"/>
<sequence length="660" mass="73424">MEVAALTRLMQQQGIRRLRVISGDVAWCLEQAQRWQQQLAGEWIWVSDEAPQGASITCTPAAARNLLGREFQHAVFDAHRGFHAEAFAALAGTLRAGGWLQLIVPPWQHWPERPDSDSLRWSEQPVAIPTPHFIHHLQRSLSCHECLLHRQDSPWPQPAWPSRPAWHCQAPQQQQAILSQLLALPPAVAVLTAPRGRGKSALAGMLAQQRRCIITAPAKVATDVLASFAGEAFRFMAPDALLAAEAVTADWLIVDEAAAIPAPLLAQLVSRFPHVLLVTTVQGYEGTGRGFMLKFCASLPHVHYFTLDEPLRWARHDPLEALLNSSLLFSEPLPLVAQADWQCVPLDRHDWQRQPALMISLYQLLTSAHYRTSPLDLRRMMDAPGMRFIALRHQHQVAGALWLIEEGGLDAKLAAQIWAGRRRPRGNLVAQSLAAHGDSPQAATLRSLRISRIAVEASLRQQGLGSRLLDAARQATNGSDFLSVSFGFTPALWRFWQQNGFELVRIGSHLEASSGCYTAMALLPLTPCAVEMTQRASQRLRRDWPLLRAEINIELEMTTVNEPEFSEDDWREAAGFAFALRPFEVSLPALTRLLAQSSMTLPALRARITQRRSVNDIVAALGLAGAKGAIRAWRQETASALYQCDAARAEEWQRRLEALQ</sequence>